<reference evidence="2 3" key="1">
    <citation type="submission" date="2016-11" db="EMBL/GenBank/DDBJ databases">
        <title>Paenibacillus species isolates.</title>
        <authorList>
            <person name="Beno S.M."/>
        </authorList>
    </citation>
    <scope>NUCLEOTIDE SEQUENCE [LARGE SCALE GENOMIC DNA]</scope>
    <source>
        <strain evidence="2 3">FSL F4-0100</strain>
    </source>
</reference>
<dbReference type="Pfam" id="PF00583">
    <property type="entry name" value="Acetyltransf_1"/>
    <property type="match status" value="1"/>
</dbReference>
<dbReference type="GO" id="GO:0016747">
    <property type="term" value="F:acyltransferase activity, transferring groups other than amino-acyl groups"/>
    <property type="evidence" value="ECO:0007669"/>
    <property type="project" value="InterPro"/>
</dbReference>
<dbReference type="Proteomes" id="UP000187074">
    <property type="component" value="Unassembled WGS sequence"/>
</dbReference>
<dbReference type="STRING" id="1401.BK123_09045"/>
<organism evidence="2 3">
    <name type="scientific">Paenibacillus lautus</name>
    <name type="common">Bacillus lautus</name>
    <dbReference type="NCBI Taxonomy" id="1401"/>
    <lineage>
        <taxon>Bacteria</taxon>
        <taxon>Bacillati</taxon>
        <taxon>Bacillota</taxon>
        <taxon>Bacilli</taxon>
        <taxon>Bacillales</taxon>
        <taxon>Paenibacillaceae</taxon>
        <taxon>Paenibacillus</taxon>
    </lineage>
</organism>
<evidence type="ECO:0000259" key="1">
    <source>
        <dbReference type="PROSITE" id="PS51186"/>
    </source>
</evidence>
<name>A0A1R1B6Q3_PAELA</name>
<dbReference type="SUPFAM" id="SSF55729">
    <property type="entry name" value="Acyl-CoA N-acyltransferases (Nat)"/>
    <property type="match status" value="1"/>
</dbReference>
<dbReference type="PROSITE" id="PS51186">
    <property type="entry name" value="GNAT"/>
    <property type="match status" value="1"/>
</dbReference>
<gene>
    <name evidence="2" type="ORF">BK123_09045</name>
</gene>
<dbReference type="CDD" id="cd04301">
    <property type="entry name" value="NAT_SF"/>
    <property type="match status" value="1"/>
</dbReference>
<dbReference type="Gene3D" id="3.40.630.30">
    <property type="match status" value="1"/>
</dbReference>
<evidence type="ECO:0000313" key="2">
    <source>
        <dbReference type="EMBL" id="OME95209.1"/>
    </source>
</evidence>
<dbReference type="AlphaFoldDB" id="A0A1R1B6Q3"/>
<protein>
    <submittedName>
        <fullName evidence="2">GNAT family N-acetyltransferase</fullName>
    </submittedName>
</protein>
<dbReference type="EMBL" id="MRTF01000002">
    <property type="protein sequence ID" value="OME95209.1"/>
    <property type="molecule type" value="Genomic_DNA"/>
</dbReference>
<dbReference type="OrthoDB" id="5292888at2"/>
<evidence type="ECO:0000313" key="3">
    <source>
        <dbReference type="Proteomes" id="UP000187074"/>
    </source>
</evidence>
<keyword evidence="2" id="KW-0808">Transferase</keyword>
<comment type="caution">
    <text evidence="2">The sequence shown here is derived from an EMBL/GenBank/DDBJ whole genome shotgun (WGS) entry which is preliminary data.</text>
</comment>
<proteinExistence type="predicted"/>
<dbReference type="InterPro" id="IPR016181">
    <property type="entry name" value="Acyl_CoA_acyltransferase"/>
</dbReference>
<feature type="domain" description="N-acetyltransferase" evidence="1">
    <location>
        <begin position="1"/>
        <end position="166"/>
    </location>
</feature>
<sequence>MHIRHANEHDVAGIANVHVNSWKTTYKGIVDDSFLGKLSTADRIEGWRWKLANLPEDEQLLVIADEDGEVYGFMSYGTEREQKISHEGELYAIYLLEEIQGKGWGKQLFARLKEFLQVRGYRSLLVWVLEGNKAEHFYKYMGGQELKRKEIVIGGKTHTEMALLWSSIDRIRPFS</sequence>
<accession>A0A1R1B6Q3</accession>
<dbReference type="InterPro" id="IPR000182">
    <property type="entry name" value="GNAT_dom"/>
</dbReference>
<dbReference type="RefSeq" id="WP_076322023.1">
    <property type="nucleotide sequence ID" value="NZ_MRTF01000002.1"/>
</dbReference>